<dbReference type="InterPro" id="IPR004387">
    <property type="entry name" value="Pept_M50_Zn"/>
</dbReference>
<evidence type="ECO:0000256" key="7">
    <source>
        <dbReference type="ARBA" id="ARBA00022833"/>
    </source>
</evidence>
<dbReference type="PANTHER" id="PTHR42837">
    <property type="entry name" value="REGULATOR OF SIGMA-E PROTEASE RSEP"/>
    <property type="match status" value="1"/>
</dbReference>
<feature type="transmembrane region" description="Helical" evidence="11">
    <location>
        <begin position="422"/>
        <end position="441"/>
    </location>
</feature>
<dbReference type="GO" id="GO:0046872">
    <property type="term" value="F:metal ion binding"/>
    <property type="evidence" value="ECO:0007669"/>
    <property type="project" value="UniProtKB-KW"/>
</dbReference>
<dbReference type="RefSeq" id="WP_150032598.1">
    <property type="nucleotide sequence ID" value="NZ_VWSH01000002.1"/>
</dbReference>
<evidence type="ECO:0000256" key="8">
    <source>
        <dbReference type="ARBA" id="ARBA00022989"/>
    </source>
</evidence>
<evidence type="ECO:0000256" key="11">
    <source>
        <dbReference type="RuleBase" id="RU362031"/>
    </source>
</evidence>
<evidence type="ECO:0000256" key="6">
    <source>
        <dbReference type="ARBA" id="ARBA00022801"/>
    </source>
</evidence>
<keyword evidence="10 11" id="KW-0472">Membrane</keyword>
<feature type="transmembrane region" description="Helical" evidence="11">
    <location>
        <begin position="375"/>
        <end position="395"/>
    </location>
</feature>
<feature type="transmembrane region" description="Helical" evidence="11">
    <location>
        <begin position="40"/>
        <end position="59"/>
    </location>
</feature>
<keyword evidence="6 11" id="KW-0378">Hydrolase</keyword>
<name>A0A5M6CP42_9BACT</name>
<dbReference type="EMBL" id="VWSH01000002">
    <property type="protein sequence ID" value="KAA5534919.1"/>
    <property type="molecule type" value="Genomic_DNA"/>
</dbReference>
<sequence length="451" mass="50975">MSGTLIMIVQFLMALSLLIVLHEGGHFFFARLFKTRVEKFYLFFDFLFPFSNILPFSLFKKKIGETQWGIGWFPLGGYVKIAGMVDESMDKEQLAKPPEPWEFRSKKPWQRLLIMLGGIIVNVLLAFVIYAMILFVWGEKRLPLSEMKNGIMVTDSLGYEIGFKDGDKIVSVDGKTFKYFDEARSELLFAKTVEVNRNGVSKTIQMPEKWIGKLKDNPVIAVAFPTVISKITSGTGAEKAGLQPKDVLVKIDTVNTPTFIAFKEELRRHNKQIVDISFIRNGTMQTAKVQVSDTGTLGFQTTNDMDDFVKLNLFKVDTRKYGFFESFPAGVNLGVETIQKYWRQLGLIVHFKNGAYKQTGGFASMAKIFGTEWDWLHFWSITAFISIALAIMNLLPIPGLDGGYVVFTLIEMIIGRKVNEKVVEVATTIGLVLLLILMVLVNGNDVLKMFK</sequence>
<evidence type="ECO:0000256" key="5">
    <source>
        <dbReference type="ARBA" id="ARBA00022692"/>
    </source>
</evidence>
<dbReference type="EC" id="3.4.24.-" evidence="11"/>
<gene>
    <name evidence="13" type="primary">rseP</name>
    <name evidence="13" type="ORF">F0919_09980</name>
</gene>
<evidence type="ECO:0000256" key="9">
    <source>
        <dbReference type="ARBA" id="ARBA00023049"/>
    </source>
</evidence>
<keyword evidence="9 11" id="KW-0482">Metalloprotease</keyword>
<keyword evidence="5 11" id="KW-0812">Transmembrane</keyword>
<feature type="transmembrane region" description="Helical" evidence="11">
    <location>
        <begin position="6"/>
        <end position="28"/>
    </location>
</feature>
<feature type="domain" description="Peptidase M50" evidence="12">
    <location>
        <begin position="11"/>
        <end position="437"/>
    </location>
</feature>
<evidence type="ECO:0000256" key="2">
    <source>
        <dbReference type="ARBA" id="ARBA00004141"/>
    </source>
</evidence>
<dbReference type="GO" id="GO:0016020">
    <property type="term" value="C:membrane"/>
    <property type="evidence" value="ECO:0007669"/>
    <property type="project" value="UniProtKB-SubCell"/>
</dbReference>
<comment type="cofactor">
    <cofactor evidence="1 11">
        <name>Zn(2+)</name>
        <dbReference type="ChEBI" id="CHEBI:29105"/>
    </cofactor>
</comment>
<comment type="caution">
    <text evidence="13">The sequence shown here is derived from an EMBL/GenBank/DDBJ whole genome shotgun (WGS) entry which is preliminary data.</text>
</comment>
<keyword evidence="11" id="KW-0479">Metal-binding</keyword>
<dbReference type="PANTHER" id="PTHR42837:SF2">
    <property type="entry name" value="MEMBRANE METALLOPROTEASE ARASP2, CHLOROPLASTIC-RELATED"/>
    <property type="match status" value="1"/>
</dbReference>
<accession>A0A5M6CP42</accession>
<dbReference type="CDD" id="cd06163">
    <property type="entry name" value="S2P-M50_PDZ_RseP-like"/>
    <property type="match status" value="1"/>
</dbReference>
<evidence type="ECO:0000313" key="13">
    <source>
        <dbReference type="EMBL" id="KAA5534919.1"/>
    </source>
</evidence>
<dbReference type="NCBIfam" id="TIGR00054">
    <property type="entry name" value="RIP metalloprotease RseP"/>
    <property type="match status" value="1"/>
</dbReference>
<dbReference type="InterPro" id="IPR008915">
    <property type="entry name" value="Peptidase_M50"/>
</dbReference>
<keyword evidence="8 11" id="KW-1133">Transmembrane helix</keyword>
<reference evidence="13 14" key="1">
    <citation type="submission" date="2019-09" db="EMBL/GenBank/DDBJ databases">
        <title>Genome sequence and assembly of Taibaiella sp.</title>
        <authorList>
            <person name="Chhetri G."/>
        </authorList>
    </citation>
    <scope>NUCLEOTIDE SEQUENCE [LARGE SCALE GENOMIC DNA]</scope>
    <source>
        <strain evidence="13 14">KVB11</strain>
    </source>
</reference>
<protein>
    <recommendedName>
        <fullName evidence="11">Zinc metalloprotease</fullName>
        <ecNumber evidence="11">3.4.24.-</ecNumber>
    </recommendedName>
</protein>
<dbReference type="Gene3D" id="2.30.42.10">
    <property type="match status" value="2"/>
</dbReference>
<dbReference type="GO" id="GO:0006508">
    <property type="term" value="P:proteolysis"/>
    <property type="evidence" value="ECO:0007669"/>
    <property type="project" value="UniProtKB-KW"/>
</dbReference>
<proteinExistence type="inferred from homology"/>
<organism evidence="13 14">
    <name type="scientific">Taibaiella lutea</name>
    <dbReference type="NCBI Taxonomy" id="2608001"/>
    <lineage>
        <taxon>Bacteria</taxon>
        <taxon>Pseudomonadati</taxon>
        <taxon>Bacteroidota</taxon>
        <taxon>Chitinophagia</taxon>
        <taxon>Chitinophagales</taxon>
        <taxon>Chitinophagaceae</taxon>
        <taxon>Taibaiella</taxon>
    </lineage>
</organism>
<dbReference type="GO" id="GO:0004222">
    <property type="term" value="F:metalloendopeptidase activity"/>
    <property type="evidence" value="ECO:0007669"/>
    <property type="project" value="InterPro"/>
</dbReference>
<dbReference type="Pfam" id="PF02163">
    <property type="entry name" value="Peptidase_M50"/>
    <property type="match status" value="1"/>
</dbReference>
<keyword evidence="7 11" id="KW-0862">Zinc</keyword>
<dbReference type="Proteomes" id="UP000323632">
    <property type="component" value="Unassembled WGS sequence"/>
</dbReference>
<dbReference type="SUPFAM" id="SSF50156">
    <property type="entry name" value="PDZ domain-like"/>
    <property type="match status" value="2"/>
</dbReference>
<keyword evidence="14" id="KW-1185">Reference proteome</keyword>
<evidence type="ECO:0000313" key="14">
    <source>
        <dbReference type="Proteomes" id="UP000323632"/>
    </source>
</evidence>
<keyword evidence="4 13" id="KW-0645">Protease</keyword>
<comment type="subcellular location">
    <subcellularLocation>
        <location evidence="2">Membrane</location>
        <topology evidence="2">Multi-pass membrane protein</topology>
    </subcellularLocation>
</comment>
<feature type="transmembrane region" description="Helical" evidence="11">
    <location>
        <begin position="112"/>
        <end position="138"/>
    </location>
</feature>
<comment type="similarity">
    <text evidence="3 11">Belongs to the peptidase M50B family.</text>
</comment>
<evidence type="ECO:0000256" key="10">
    <source>
        <dbReference type="ARBA" id="ARBA00023136"/>
    </source>
</evidence>
<evidence type="ECO:0000256" key="4">
    <source>
        <dbReference type="ARBA" id="ARBA00022670"/>
    </source>
</evidence>
<dbReference type="AlphaFoldDB" id="A0A5M6CP42"/>
<evidence type="ECO:0000259" key="12">
    <source>
        <dbReference type="Pfam" id="PF02163"/>
    </source>
</evidence>
<evidence type="ECO:0000256" key="1">
    <source>
        <dbReference type="ARBA" id="ARBA00001947"/>
    </source>
</evidence>
<dbReference type="InterPro" id="IPR036034">
    <property type="entry name" value="PDZ_sf"/>
</dbReference>
<evidence type="ECO:0000256" key="3">
    <source>
        <dbReference type="ARBA" id="ARBA00007931"/>
    </source>
</evidence>